<proteinExistence type="predicted"/>
<feature type="compositionally biased region" description="Basic and acidic residues" evidence="1">
    <location>
        <begin position="40"/>
        <end position="55"/>
    </location>
</feature>
<evidence type="ECO:0000256" key="1">
    <source>
        <dbReference type="SAM" id="MobiDB-lite"/>
    </source>
</evidence>
<feature type="compositionally biased region" description="Basic and acidic residues" evidence="1">
    <location>
        <begin position="1"/>
        <end position="11"/>
    </location>
</feature>
<feature type="region of interest" description="Disordered" evidence="1">
    <location>
        <begin position="90"/>
        <end position="112"/>
    </location>
</feature>
<organism evidence="2 3">
    <name type="scientific">Olpidium bornovanus</name>
    <dbReference type="NCBI Taxonomy" id="278681"/>
    <lineage>
        <taxon>Eukaryota</taxon>
        <taxon>Fungi</taxon>
        <taxon>Fungi incertae sedis</taxon>
        <taxon>Olpidiomycota</taxon>
        <taxon>Olpidiomycotina</taxon>
        <taxon>Olpidiomycetes</taxon>
        <taxon>Olpidiales</taxon>
        <taxon>Olpidiaceae</taxon>
        <taxon>Olpidium</taxon>
    </lineage>
</organism>
<feature type="region of interest" description="Disordered" evidence="1">
    <location>
        <begin position="1"/>
        <end position="60"/>
    </location>
</feature>
<reference evidence="2 3" key="1">
    <citation type="journal article" name="Sci. Rep.">
        <title>Genome-scale phylogenetic analyses confirm Olpidium as the closest living zoosporic fungus to the non-flagellated, terrestrial fungi.</title>
        <authorList>
            <person name="Chang Y."/>
            <person name="Rochon D."/>
            <person name="Sekimoto S."/>
            <person name="Wang Y."/>
            <person name="Chovatia M."/>
            <person name="Sandor L."/>
            <person name="Salamov A."/>
            <person name="Grigoriev I.V."/>
            <person name="Stajich J.E."/>
            <person name="Spatafora J.W."/>
        </authorList>
    </citation>
    <scope>NUCLEOTIDE SEQUENCE [LARGE SCALE GENOMIC DNA]</scope>
    <source>
        <strain evidence="2">S191</strain>
    </source>
</reference>
<keyword evidence="3" id="KW-1185">Reference proteome</keyword>
<evidence type="ECO:0000313" key="2">
    <source>
        <dbReference type="EMBL" id="KAG5459787.1"/>
    </source>
</evidence>
<sequence length="112" mass="12060">MVWETGGDRTTGRPRKPAVAPAAGASAGHTRSCWRRKGHGPGERTCRRTWPEERTTPASAVGCTDACGKGRCQYMGLGWVPCKAPCSFRDNPSRDASSEDTHLNESGKTEPT</sequence>
<comment type="caution">
    <text evidence="2">The sequence shown here is derived from an EMBL/GenBank/DDBJ whole genome shotgun (WGS) entry which is preliminary data.</text>
</comment>
<feature type="compositionally biased region" description="Basic and acidic residues" evidence="1">
    <location>
        <begin position="91"/>
        <end position="112"/>
    </location>
</feature>
<name>A0A8H8DJ76_9FUNG</name>
<protein>
    <submittedName>
        <fullName evidence="2">Uncharacterized protein</fullName>
    </submittedName>
</protein>
<dbReference type="Proteomes" id="UP000673691">
    <property type="component" value="Unassembled WGS sequence"/>
</dbReference>
<dbReference type="EMBL" id="JAEFCI010006300">
    <property type="protein sequence ID" value="KAG5459787.1"/>
    <property type="molecule type" value="Genomic_DNA"/>
</dbReference>
<gene>
    <name evidence="2" type="ORF">BJ554DRAFT_8256</name>
</gene>
<evidence type="ECO:0000313" key="3">
    <source>
        <dbReference type="Proteomes" id="UP000673691"/>
    </source>
</evidence>
<accession>A0A8H8DJ76</accession>
<feature type="compositionally biased region" description="Low complexity" evidence="1">
    <location>
        <begin position="17"/>
        <end position="31"/>
    </location>
</feature>
<dbReference type="AlphaFoldDB" id="A0A8H8DJ76"/>